<name>A0ABN7AV45_9HEMI</name>
<evidence type="ECO:0000313" key="2">
    <source>
        <dbReference type="EMBL" id="BES96069.1"/>
    </source>
</evidence>
<dbReference type="Proteomes" id="UP001307889">
    <property type="component" value="Chromosome 6"/>
</dbReference>
<proteinExistence type="predicted"/>
<keyword evidence="1" id="KW-0732">Signal</keyword>
<sequence length="124" mass="13442">MIIQTYDSNMKLTLAISFIMLASACSAAPAPVISREHPVQLVVLTTKALKSLGVQISGNALHSSAIEGLNGDDLPVHIGHPQLGGNGHHVAHHNKVRHSRHRFSSKGCPRGWKKDATGKCRRIW</sequence>
<reference evidence="2 3" key="1">
    <citation type="submission" date="2023-09" db="EMBL/GenBank/DDBJ databases">
        <title>Nesidiocoris tenuis whole genome shotgun sequence.</title>
        <authorList>
            <person name="Shibata T."/>
            <person name="Shimoda M."/>
            <person name="Kobayashi T."/>
            <person name="Uehara T."/>
        </authorList>
    </citation>
    <scope>NUCLEOTIDE SEQUENCE [LARGE SCALE GENOMIC DNA]</scope>
    <source>
        <strain evidence="2 3">Japan</strain>
    </source>
</reference>
<feature type="signal peptide" evidence="1">
    <location>
        <begin position="1"/>
        <end position="27"/>
    </location>
</feature>
<feature type="chain" id="PRO_5046885941" evidence="1">
    <location>
        <begin position="28"/>
        <end position="124"/>
    </location>
</feature>
<protein>
    <submittedName>
        <fullName evidence="2">Uncharacterized protein</fullName>
    </submittedName>
</protein>
<organism evidence="2 3">
    <name type="scientific">Nesidiocoris tenuis</name>
    <dbReference type="NCBI Taxonomy" id="355587"/>
    <lineage>
        <taxon>Eukaryota</taxon>
        <taxon>Metazoa</taxon>
        <taxon>Ecdysozoa</taxon>
        <taxon>Arthropoda</taxon>
        <taxon>Hexapoda</taxon>
        <taxon>Insecta</taxon>
        <taxon>Pterygota</taxon>
        <taxon>Neoptera</taxon>
        <taxon>Paraneoptera</taxon>
        <taxon>Hemiptera</taxon>
        <taxon>Heteroptera</taxon>
        <taxon>Panheteroptera</taxon>
        <taxon>Cimicomorpha</taxon>
        <taxon>Miridae</taxon>
        <taxon>Dicyphina</taxon>
        <taxon>Nesidiocoris</taxon>
    </lineage>
</organism>
<accession>A0ABN7AV45</accession>
<gene>
    <name evidence="2" type="ORF">NTJ_08878</name>
</gene>
<dbReference type="EMBL" id="AP028914">
    <property type="protein sequence ID" value="BES96069.1"/>
    <property type="molecule type" value="Genomic_DNA"/>
</dbReference>
<keyword evidence="3" id="KW-1185">Reference proteome</keyword>
<evidence type="ECO:0000313" key="3">
    <source>
        <dbReference type="Proteomes" id="UP001307889"/>
    </source>
</evidence>
<evidence type="ECO:0000256" key="1">
    <source>
        <dbReference type="SAM" id="SignalP"/>
    </source>
</evidence>